<protein>
    <submittedName>
        <fullName evidence="1">Uncharacterized protein</fullName>
    </submittedName>
</protein>
<comment type="caution">
    <text evidence="1">The sequence shown here is derived from an EMBL/GenBank/DDBJ whole genome shotgun (WGS) entry which is preliminary data.</text>
</comment>
<reference evidence="1 2" key="1">
    <citation type="journal article" date="2019" name="Sci. Rep.">
        <title>Orb-weaving spider Araneus ventricosus genome elucidates the spidroin gene catalogue.</title>
        <authorList>
            <person name="Kono N."/>
            <person name="Nakamura H."/>
            <person name="Ohtoshi R."/>
            <person name="Moran D.A.P."/>
            <person name="Shinohara A."/>
            <person name="Yoshida Y."/>
            <person name="Fujiwara M."/>
            <person name="Mori M."/>
            <person name="Tomita M."/>
            <person name="Arakawa K."/>
        </authorList>
    </citation>
    <scope>NUCLEOTIDE SEQUENCE [LARGE SCALE GENOMIC DNA]</scope>
</reference>
<organism evidence="1 2">
    <name type="scientific">Araneus ventricosus</name>
    <name type="common">Orbweaver spider</name>
    <name type="synonym">Epeira ventricosa</name>
    <dbReference type="NCBI Taxonomy" id="182803"/>
    <lineage>
        <taxon>Eukaryota</taxon>
        <taxon>Metazoa</taxon>
        <taxon>Ecdysozoa</taxon>
        <taxon>Arthropoda</taxon>
        <taxon>Chelicerata</taxon>
        <taxon>Arachnida</taxon>
        <taxon>Araneae</taxon>
        <taxon>Araneomorphae</taxon>
        <taxon>Entelegynae</taxon>
        <taxon>Araneoidea</taxon>
        <taxon>Araneidae</taxon>
        <taxon>Araneus</taxon>
    </lineage>
</organism>
<gene>
    <name evidence="1" type="ORF">AVEN_122242_1</name>
</gene>
<evidence type="ECO:0000313" key="2">
    <source>
        <dbReference type="Proteomes" id="UP000499080"/>
    </source>
</evidence>
<proteinExistence type="predicted"/>
<evidence type="ECO:0000313" key="1">
    <source>
        <dbReference type="EMBL" id="GBM61623.1"/>
    </source>
</evidence>
<dbReference type="AlphaFoldDB" id="A0A4Y2H7K5"/>
<dbReference type="Proteomes" id="UP000499080">
    <property type="component" value="Unassembled WGS sequence"/>
</dbReference>
<accession>A0A4Y2H7K5</accession>
<dbReference type="EMBL" id="BGPR01001776">
    <property type="protein sequence ID" value="GBM61623.1"/>
    <property type="molecule type" value="Genomic_DNA"/>
</dbReference>
<name>A0A4Y2H7K5_ARAVE</name>
<sequence length="105" mass="12601">MRYDVKRNFLKLQEENGRQYNEKRMKYTLYKLNDLVAIQRTLYGVVLKLRDSPVHVPFTLPFVDDGSQLRLTGQRMVERCRIMSLTTTLYKRSAIYPLKERQDQI</sequence>
<keyword evidence="2" id="KW-1185">Reference proteome</keyword>